<feature type="region of interest" description="Disordered" evidence="1">
    <location>
        <begin position="303"/>
        <end position="340"/>
    </location>
</feature>
<proteinExistence type="predicted"/>
<sequence length="340" mass="37601">MLLVVLVLGLIEIISGYNTTILQSSNSVNVSSVKRSSLANTYFSTITLSAVFSETTRGNNSVPSTRQLRPASSSFWMPHTTHATSESKTTLATVSETSRIVEETITTQFSSITSSHPKSFSLTPTSPPPVKTTKTLCPCLRGKSCEEKVFWWDVKPGTLKFMFYVAFGVALVSTVSLIVVCCRWRRQTKTVKKLQKQATTLSNPYVNNPVVGFPSPLRLSSFINRPESPYDTPEPVGTIQQEVEVSYVSVIDGNESESHYAAVTGNGTANCYADNESRDNDPLPSPAYTNASVFEMDPYEQLSANRTNENPYTSLITRDENEENQEDEVNKEDEENEVTI</sequence>
<dbReference type="Proteomes" id="UP001152795">
    <property type="component" value="Unassembled WGS sequence"/>
</dbReference>
<dbReference type="EMBL" id="CACRXK020002924">
    <property type="protein sequence ID" value="CAB3996679.1"/>
    <property type="molecule type" value="Genomic_DNA"/>
</dbReference>
<keyword evidence="3" id="KW-0732">Signal</keyword>
<gene>
    <name evidence="4" type="ORF">PACLA_8A028623</name>
</gene>
<keyword evidence="2" id="KW-0812">Transmembrane</keyword>
<accession>A0A7D9HY69</accession>
<comment type="caution">
    <text evidence="4">The sequence shown here is derived from an EMBL/GenBank/DDBJ whole genome shotgun (WGS) entry which is preliminary data.</text>
</comment>
<keyword evidence="5" id="KW-1185">Reference proteome</keyword>
<name>A0A7D9HY69_PARCT</name>
<keyword evidence="2" id="KW-0472">Membrane</keyword>
<keyword evidence="2" id="KW-1133">Transmembrane helix</keyword>
<reference evidence="4" key="1">
    <citation type="submission" date="2020-04" db="EMBL/GenBank/DDBJ databases">
        <authorList>
            <person name="Alioto T."/>
            <person name="Alioto T."/>
            <person name="Gomez Garrido J."/>
        </authorList>
    </citation>
    <scope>NUCLEOTIDE SEQUENCE</scope>
    <source>
        <strain evidence="4">A484AB</strain>
    </source>
</reference>
<evidence type="ECO:0000256" key="1">
    <source>
        <dbReference type="SAM" id="MobiDB-lite"/>
    </source>
</evidence>
<evidence type="ECO:0000256" key="2">
    <source>
        <dbReference type="SAM" id="Phobius"/>
    </source>
</evidence>
<evidence type="ECO:0000313" key="5">
    <source>
        <dbReference type="Proteomes" id="UP001152795"/>
    </source>
</evidence>
<evidence type="ECO:0000313" key="4">
    <source>
        <dbReference type="EMBL" id="CAB3996679.1"/>
    </source>
</evidence>
<feature type="compositionally biased region" description="Acidic residues" evidence="1">
    <location>
        <begin position="320"/>
        <end position="340"/>
    </location>
</feature>
<protein>
    <submittedName>
        <fullName evidence="4">Uncharacterized protein</fullName>
    </submittedName>
</protein>
<feature type="transmembrane region" description="Helical" evidence="2">
    <location>
        <begin position="161"/>
        <end position="184"/>
    </location>
</feature>
<evidence type="ECO:0000256" key="3">
    <source>
        <dbReference type="SAM" id="SignalP"/>
    </source>
</evidence>
<feature type="compositionally biased region" description="Polar residues" evidence="1">
    <location>
        <begin position="303"/>
        <end position="316"/>
    </location>
</feature>
<feature type="signal peptide" evidence="3">
    <location>
        <begin position="1"/>
        <end position="16"/>
    </location>
</feature>
<feature type="chain" id="PRO_5043490168" evidence="3">
    <location>
        <begin position="17"/>
        <end position="340"/>
    </location>
</feature>
<organism evidence="4 5">
    <name type="scientific">Paramuricea clavata</name>
    <name type="common">Red gorgonian</name>
    <name type="synonym">Violescent sea-whip</name>
    <dbReference type="NCBI Taxonomy" id="317549"/>
    <lineage>
        <taxon>Eukaryota</taxon>
        <taxon>Metazoa</taxon>
        <taxon>Cnidaria</taxon>
        <taxon>Anthozoa</taxon>
        <taxon>Octocorallia</taxon>
        <taxon>Malacalcyonacea</taxon>
        <taxon>Plexauridae</taxon>
        <taxon>Paramuricea</taxon>
    </lineage>
</organism>
<dbReference type="OrthoDB" id="10575966at2759"/>
<dbReference type="AlphaFoldDB" id="A0A7D9HY69"/>